<keyword evidence="6 12" id="KW-0808">Transferase</keyword>
<keyword evidence="7 12" id="KW-0831">Ubiquinone biosynthesis</keyword>
<evidence type="ECO:0000256" key="1">
    <source>
        <dbReference type="ARBA" id="ARBA00001946"/>
    </source>
</evidence>
<evidence type="ECO:0000256" key="4">
    <source>
        <dbReference type="ARBA" id="ARBA00022475"/>
    </source>
</evidence>
<evidence type="ECO:0000256" key="7">
    <source>
        <dbReference type="ARBA" id="ARBA00022688"/>
    </source>
</evidence>
<dbReference type="HAMAP" id="MF_01635">
    <property type="entry name" value="UbiA"/>
    <property type="match status" value="1"/>
</dbReference>
<proteinExistence type="inferred from homology"/>
<comment type="catalytic activity">
    <reaction evidence="12">
        <text>all-trans-octaprenyl diphosphate + 4-hydroxybenzoate = 4-hydroxy-3-(all-trans-octaprenyl)benzoate + diphosphate</text>
        <dbReference type="Rhea" id="RHEA:27782"/>
        <dbReference type="ChEBI" id="CHEBI:1617"/>
        <dbReference type="ChEBI" id="CHEBI:17879"/>
        <dbReference type="ChEBI" id="CHEBI:33019"/>
        <dbReference type="ChEBI" id="CHEBI:57711"/>
        <dbReference type="EC" id="2.5.1.39"/>
    </reaction>
</comment>
<dbReference type="RefSeq" id="WP_089072980.1">
    <property type="nucleotide sequence ID" value="NZ_CBCSAM010000009.1"/>
</dbReference>
<keyword evidence="15" id="KW-1185">Reference proteome</keyword>
<feature type="transmembrane region" description="Helical" evidence="12">
    <location>
        <begin position="209"/>
        <end position="230"/>
    </location>
</feature>
<accession>A0A220VCR5</accession>
<evidence type="ECO:0000256" key="9">
    <source>
        <dbReference type="ARBA" id="ARBA00022842"/>
    </source>
</evidence>
<dbReference type="InterPro" id="IPR000537">
    <property type="entry name" value="UbiA_prenyltransferase"/>
</dbReference>
<keyword evidence="9 12" id="KW-0460">Magnesium</keyword>
<keyword evidence="10 12" id="KW-1133">Transmembrane helix</keyword>
<organism evidence="14 15">
    <name type="scientific">Paraphotobacterium marinum</name>
    <dbReference type="NCBI Taxonomy" id="1755811"/>
    <lineage>
        <taxon>Bacteria</taxon>
        <taxon>Pseudomonadati</taxon>
        <taxon>Pseudomonadota</taxon>
        <taxon>Gammaproteobacteria</taxon>
        <taxon>Vibrionales</taxon>
        <taxon>Vibrionaceae</taxon>
        <taxon>Paraphotobacterium</taxon>
    </lineage>
</organism>
<keyword evidence="8 12" id="KW-0812">Transmembrane</keyword>
<comment type="subcellular location">
    <subcellularLocation>
        <location evidence="12">Cell inner membrane</location>
        <topology evidence="12">Multi-pass membrane protein</topology>
    </subcellularLocation>
    <subcellularLocation>
        <location evidence="2">Membrane</location>
        <topology evidence="2">Multi-pass membrane protein</topology>
    </subcellularLocation>
</comment>
<dbReference type="PANTHER" id="PTHR11048:SF28">
    <property type="entry name" value="4-HYDROXYBENZOATE POLYPRENYLTRANSFERASE, MITOCHONDRIAL"/>
    <property type="match status" value="1"/>
</dbReference>
<dbReference type="InterPro" id="IPR006370">
    <property type="entry name" value="HB_polyprenyltransferase-like"/>
</dbReference>
<dbReference type="GO" id="GO:0006744">
    <property type="term" value="P:ubiquinone biosynthetic process"/>
    <property type="evidence" value="ECO:0007669"/>
    <property type="project" value="UniProtKB-UniRule"/>
</dbReference>
<dbReference type="Proteomes" id="UP000242175">
    <property type="component" value="Chromosome large"/>
</dbReference>
<dbReference type="CDD" id="cd13959">
    <property type="entry name" value="PT_UbiA_COQ2"/>
    <property type="match status" value="1"/>
</dbReference>
<dbReference type="InterPro" id="IPR044878">
    <property type="entry name" value="UbiA_sf"/>
</dbReference>
<evidence type="ECO:0000256" key="10">
    <source>
        <dbReference type="ARBA" id="ARBA00022989"/>
    </source>
</evidence>
<evidence type="ECO:0000256" key="5">
    <source>
        <dbReference type="ARBA" id="ARBA00022519"/>
    </source>
</evidence>
<feature type="transmembrane region" description="Helical" evidence="12">
    <location>
        <begin position="116"/>
        <end position="133"/>
    </location>
</feature>
<evidence type="ECO:0000256" key="13">
    <source>
        <dbReference type="NCBIfam" id="TIGR01474"/>
    </source>
</evidence>
<comment type="pathway">
    <text evidence="12">Cofactor biosynthesis; ubiquinone biosynthesis.</text>
</comment>
<dbReference type="EMBL" id="CP022355">
    <property type="protein sequence ID" value="ASK78071.1"/>
    <property type="molecule type" value="Genomic_DNA"/>
</dbReference>
<feature type="transmembrane region" description="Helical" evidence="12">
    <location>
        <begin position="21"/>
        <end position="37"/>
    </location>
</feature>
<reference evidence="14 15" key="1">
    <citation type="journal article" date="2016" name="Int. J. Syst. Evol. Microbiol.">
        <title>Paraphotobacterium marinum gen. nov., sp. nov., a member of the family Vibrionaceae, isolated from surface seawater.</title>
        <authorList>
            <person name="Huang Z."/>
            <person name="Dong C."/>
            <person name="Shao Z."/>
        </authorList>
    </citation>
    <scope>NUCLEOTIDE SEQUENCE [LARGE SCALE GENOMIC DNA]</scope>
    <source>
        <strain evidence="14 15">NSCS20N07D</strain>
    </source>
</reference>
<comment type="similarity">
    <text evidence="3 12">Belongs to the UbiA prenyltransferase family.</text>
</comment>
<feature type="transmembrane region" description="Helical" evidence="12">
    <location>
        <begin position="268"/>
        <end position="286"/>
    </location>
</feature>
<comment type="function">
    <text evidence="12">Catalyzes the prenylation of para-hydroxybenzoate (PHB) with an all-trans polyprenyl group. Mediates the second step in the final reaction sequence of ubiquinone-8 (UQ-8) biosynthesis, which is the condensation of the polyisoprenoid side chain with PHB, generating the first membrane-bound Q intermediate 3-octaprenyl-4-hydroxybenzoate.</text>
</comment>
<evidence type="ECO:0000313" key="14">
    <source>
        <dbReference type="EMBL" id="ASK78071.1"/>
    </source>
</evidence>
<evidence type="ECO:0000256" key="2">
    <source>
        <dbReference type="ARBA" id="ARBA00004141"/>
    </source>
</evidence>
<dbReference type="InterPro" id="IPR039653">
    <property type="entry name" value="Prenyltransferase"/>
</dbReference>
<dbReference type="EC" id="2.5.1.39" evidence="12 13"/>
<sequence>MPICLSQKLKGFIEITRLDKPIGIYLLLWPTLWAFFLNPNSMFSYSNLIIFITGVVVMRSAGCVINDIADIKVDGFVERTANRPLQTGLINKKSAKLIFYSLILIALLLVLNLNRFTIVLSFFALFFAIIYPFMKRWVHLPQLFLGIAFGWSIPMAYAAQNDFLDKSVWLLFAANIFYVIAYDTLYAMVDRDDDLKIGVKSTAILFGNWDKTIIFIMQIIMLTLLVFVGVNLNYNFYYYFSLLLSLLFFVYQQTYIRASKRERFFRAFQQNHYVGVIILVGILLNYF</sequence>
<evidence type="ECO:0000256" key="12">
    <source>
        <dbReference type="HAMAP-Rule" id="MF_01635"/>
    </source>
</evidence>
<feature type="transmembrane region" description="Helical" evidence="12">
    <location>
        <begin position="169"/>
        <end position="189"/>
    </location>
</feature>
<dbReference type="UniPathway" id="UPA00232"/>
<protein>
    <recommendedName>
        <fullName evidence="12 13">4-hydroxybenzoate octaprenyltransferase</fullName>
        <ecNumber evidence="12 13">2.5.1.39</ecNumber>
    </recommendedName>
    <alternativeName>
        <fullName evidence="12">4-HB polyprenyltransferase</fullName>
    </alternativeName>
</protein>
<gene>
    <name evidence="12" type="primary">ubiA</name>
    <name evidence="14" type="ORF">CF386_02915</name>
</gene>
<evidence type="ECO:0000313" key="15">
    <source>
        <dbReference type="Proteomes" id="UP000242175"/>
    </source>
</evidence>
<keyword evidence="11 12" id="KW-0472">Membrane</keyword>
<evidence type="ECO:0000256" key="11">
    <source>
        <dbReference type="ARBA" id="ARBA00023136"/>
    </source>
</evidence>
<dbReference type="GO" id="GO:0005886">
    <property type="term" value="C:plasma membrane"/>
    <property type="evidence" value="ECO:0007669"/>
    <property type="project" value="UniProtKB-SubCell"/>
</dbReference>
<keyword evidence="4 12" id="KW-1003">Cell membrane</keyword>
<dbReference type="Gene3D" id="1.20.120.1780">
    <property type="entry name" value="UbiA prenyltransferase"/>
    <property type="match status" value="1"/>
</dbReference>
<feature type="transmembrane region" description="Helical" evidence="12">
    <location>
        <begin position="94"/>
        <end position="110"/>
    </location>
</feature>
<dbReference type="FunFam" id="1.20.120.1780:FF:000001">
    <property type="entry name" value="4-hydroxybenzoate octaprenyltransferase"/>
    <property type="match status" value="1"/>
</dbReference>
<evidence type="ECO:0000256" key="3">
    <source>
        <dbReference type="ARBA" id="ARBA00005985"/>
    </source>
</evidence>
<dbReference type="GO" id="GO:0008412">
    <property type="term" value="F:4-hydroxybenzoate polyprenyltransferase activity"/>
    <property type="evidence" value="ECO:0007669"/>
    <property type="project" value="UniProtKB-UniRule"/>
</dbReference>
<dbReference type="Gene3D" id="1.10.357.140">
    <property type="entry name" value="UbiA prenyltransferase"/>
    <property type="match status" value="1"/>
</dbReference>
<dbReference type="OrthoDB" id="9782418at2"/>
<evidence type="ECO:0000256" key="8">
    <source>
        <dbReference type="ARBA" id="ARBA00022692"/>
    </source>
</evidence>
<keyword evidence="5 12" id="KW-0997">Cell inner membrane</keyword>
<dbReference type="NCBIfam" id="TIGR01474">
    <property type="entry name" value="ubiA_proteo"/>
    <property type="match status" value="1"/>
</dbReference>
<name>A0A220VCR5_9GAMM</name>
<comment type="cofactor">
    <cofactor evidence="1 12">
        <name>Mg(2+)</name>
        <dbReference type="ChEBI" id="CHEBI:18420"/>
    </cofactor>
</comment>
<dbReference type="PANTHER" id="PTHR11048">
    <property type="entry name" value="PRENYLTRANSFERASES"/>
    <property type="match status" value="1"/>
</dbReference>
<dbReference type="FunFam" id="1.10.357.140:FF:000008">
    <property type="entry name" value="4-hydroxybenzoate octaprenyltransferase"/>
    <property type="match status" value="1"/>
</dbReference>
<dbReference type="AlphaFoldDB" id="A0A220VCR5"/>
<feature type="transmembrane region" description="Helical" evidence="12">
    <location>
        <begin position="140"/>
        <end position="157"/>
    </location>
</feature>
<dbReference type="KEGG" id="pmai:CF386_02915"/>
<feature type="transmembrane region" description="Helical" evidence="12">
    <location>
        <begin position="236"/>
        <end position="256"/>
    </location>
</feature>
<evidence type="ECO:0000256" key="6">
    <source>
        <dbReference type="ARBA" id="ARBA00022679"/>
    </source>
</evidence>
<dbReference type="Pfam" id="PF01040">
    <property type="entry name" value="UbiA"/>
    <property type="match status" value="1"/>
</dbReference>